<proteinExistence type="inferred from homology"/>
<dbReference type="STRING" id="515635.Dtur_1352"/>
<dbReference type="Gene3D" id="3.90.25.10">
    <property type="entry name" value="UDP-galactose 4-epimerase, domain 1"/>
    <property type="match status" value="1"/>
</dbReference>
<evidence type="ECO:0000313" key="12">
    <source>
        <dbReference type="EMBL" id="ACK42626.1"/>
    </source>
</evidence>
<name>B8E0I1_DICTD</name>
<reference evidence="13" key="1">
    <citation type="journal article" date="2016" name="Front. Microbiol.">
        <title>The complete genome sequence of hyperthermophile Dictyoglomus turgidum DSM 6724 reveals a specialized carbohydrate fermentor.</title>
        <authorList>
            <person name="Brumm P.J."/>
            <person name="Gowda K."/>
            <person name="Robb F.T."/>
            <person name="Mead D.A."/>
        </authorList>
    </citation>
    <scope>NUCLEOTIDE SEQUENCE [LARGE SCALE GENOMIC DNA]</scope>
    <source>
        <strain evidence="13">DSM 6724 / Z-1310</strain>
    </source>
</reference>
<evidence type="ECO:0000256" key="10">
    <source>
        <dbReference type="RuleBase" id="RU366046"/>
    </source>
</evidence>
<dbReference type="Gene3D" id="3.40.50.720">
    <property type="entry name" value="NAD(P)-binding Rossmann-like Domain"/>
    <property type="match status" value="1"/>
</dbReference>
<comment type="cofactor">
    <cofactor evidence="2 10">
        <name>NAD(+)</name>
        <dbReference type="ChEBI" id="CHEBI:57540"/>
    </cofactor>
</comment>
<dbReference type="eggNOG" id="COG1087">
    <property type="taxonomic scope" value="Bacteria"/>
</dbReference>
<dbReference type="EC" id="5.1.3.2" evidence="5 10"/>
<dbReference type="InterPro" id="IPR005886">
    <property type="entry name" value="UDP_G4E"/>
</dbReference>
<protein>
    <recommendedName>
        <fullName evidence="6 10">UDP-glucose 4-epimerase</fullName>
        <ecNumber evidence="5 10">5.1.3.2</ecNumber>
    </recommendedName>
</protein>
<dbReference type="AlphaFoldDB" id="B8E0I1"/>
<dbReference type="CDD" id="cd05247">
    <property type="entry name" value="UDP_G4E_1_SDR_e"/>
    <property type="match status" value="1"/>
</dbReference>
<dbReference type="GO" id="GO:0006012">
    <property type="term" value="P:galactose metabolic process"/>
    <property type="evidence" value="ECO:0007669"/>
    <property type="project" value="UniProtKB-UniPathway"/>
</dbReference>
<accession>B8E0I1</accession>
<evidence type="ECO:0000256" key="4">
    <source>
        <dbReference type="ARBA" id="ARBA00007637"/>
    </source>
</evidence>
<dbReference type="EMBL" id="CP001251">
    <property type="protein sequence ID" value="ACK42626.1"/>
    <property type="molecule type" value="Genomic_DNA"/>
</dbReference>
<evidence type="ECO:0000256" key="7">
    <source>
        <dbReference type="ARBA" id="ARBA00023027"/>
    </source>
</evidence>
<dbReference type="PANTHER" id="PTHR43725:SF53">
    <property type="entry name" value="UDP-ARABINOSE 4-EPIMERASE 1"/>
    <property type="match status" value="1"/>
</dbReference>
<dbReference type="EnsemblBacteria" id="ACK42626">
    <property type="protein sequence ID" value="ACK42626"/>
    <property type="gene ID" value="Dtur_1352"/>
</dbReference>
<dbReference type="UniPathway" id="UPA00214"/>
<keyword evidence="13" id="KW-1185">Reference proteome</keyword>
<comment type="pathway">
    <text evidence="3 10">Carbohydrate metabolism; galactose metabolism.</text>
</comment>
<evidence type="ECO:0000256" key="5">
    <source>
        <dbReference type="ARBA" id="ARBA00013189"/>
    </source>
</evidence>
<dbReference type="OrthoDB" id="9803061at2"/>
<keyword evidence="9 10" id="KW-0119">Carbohydrate metabolism</keyword>
<evidence type="ECO:0000256" key="9">
    <source>
        <dbReference type="ARBA" id="ARBA00023277"/>
    </source>
</evidence>
<dbReference type="PANTHER" id="PTHR43725">
    <property type="entry name" value="UDP-GLUCOSE 4-EPIMERASE"/>
    <property type="match status" value="1"/>
</dbReference>
<dbReference type="KEGG" id="dtu:Dtur_1352"/>
<dbReference type="Proteomes" id="UP000007719">
    <property type="component" value="Chromosome"/>
</dbReference>
<comment type="subunit">
    <text evidence="10">Homodimer.</text>
</comment>
<dbReference type="RefSeq" id="WP_012583707.1">
    <property type="nucleotide sequence ID" value="NC_011661.1"/>
</dbReference>
<evidence type="ECO:0000259" key="11">
    <source>
        <dbReference type="Pfam" id="PF01370"/>
    </source>
</evidence>
<evidence type="ECO:0000256" key="6">
    <source>
        <dbReference type="ARBA" id="ARBA00018569"/>
    </source>
</evidence>
<dbReference type="HOGENOM" id="CLU_007383_1_10_0"/>
<dbReference type="Pfam" id="PF01370">
    <property type="entry name" value="Epimerase"/>
    <property type="match status" value="1"/>
</dbReference>
<evidence type="ECO:0000256" key="8">
    <source>
        <dbReference type="ARBA" id="ARBA00023235"/>
    </source>
</evidence>
<dbReference type="NCBIfam" id="TIGR01179">
    <property type="entry name" value="galE"/>
    <property type="match status" value="1"/>
</dbReference>
<evidence type="ECO:0000313" key="13">
    <source>
        <dbReference type="Proteomes" id="UP000007719"/>
    </source>
</evidence>
<comment type="catalytic activity">
    <reaction evidence="1 10">
        <text>UDP-alpha-D-glucose = UDP-alpha-D-galactose</text>
        <dbReference type="Rhea" id="RHEA:22168"/>
        <dbReference type="ChEBI" id="CHEBI:58885"/>
        <dbReference type="ChEBI" id="CHEBI:66914"/>
        <dbReference type="EC" id="5.1.3.2"/>
    </reaction>
</comment>
<dbReference type="InParanoid" id="B8E0I1"/>
<keyword evidence="8 10" id="KW-0413">Isomerase</keyword>
<feature type="domain" description="NAD-dependent epimerase/dehydratase" evidence="11">
    <location>
        <begin position="4"/>
        <end position="252"/>
    </location>
</feature>
<dbReference type="GO" id="GO:0003978">
    <property type="term" value="F:UDP-glucose 4-epimerase activity"/>
    <property type="evidence" value="ECO:0007669"/>
    <property type="project" value="UniProtKB-UniRule"/>
</dbReference>
<dbReference type="InterPro" id="IPR001509">
    <property type="entry name" value="Epimerase_deHydtase"/>
</dbReference>
<dbReference type="InterPro" id="IPR036291">
    <property type="entry name" value="NAD(P)-bd_dom_sf"/>
</dbReference>
<keyword evidence="7 10" id="KW-0520">NAD</keyword>
<dbReference type="SUPFAM" id="SSF51735">
    <property type="entry name" value="NAD(P)-binding Rossmann-fold domains"/>
    <property type="match status" value="1"/>
</dbReference>
<gene>
    <name evidence="12" type="ordered locus">Dtur_1352</name>
</gene>
<dbReference type="PATRIC" id="fig|515635.4.peg.1397"/>
<evidence type="ECO:0000256" key="2">
    <source>
        <dbReference type="ARBA" id="ARBA00001911"/>
    </source>
</evidence>
<sequence>MGFILVTGGAGYIGSHVVKELLRRNYKVVVLDNLHKGHKKAVLTPYFEIVDLKKMDSLREVFEKYDIDAVMHFAALSTVAESMKEPFKYYENNILGGLNLLELMREYNIKYFIFSSTAAVYGEPQVVPIPEDHPKNPTNVYGSSKLMFEEILSWYDEIYKLRYVSLRYFNAAGADLEGELGEDHRPETHLIPIVLKTALGQREYIEIYGTDYPTPDGTCIRDYIHVVDLAEAHILALEALFDGMRSEVFNLGNERGYSVREVINIAEKVVGQKIPIKEGQRRLGDPAILIASSNKIKKVLKWQPKFNDLEIMISSAWNWMKKHPFGYSE</sequence>
<evidence type="ECO:0000256" key="3">
    <source>
        <dbReference type="ARBA" id="ARBA00004947"/>
    </source>
</evidence>
<comment type="similarity">
    <text evidence="4 10">Belongs to the NAD(P)-dependent epimerase/dehydratase family.</text>
</comment>
<dbReference type="FunCoup" id="B8E0I1">
    <property type="interactions" value="183"/>
</dbReference>
<evidence type="ECO:0000256" key="1">
    <source>
        <dbReference type="ARBA" id="ARBA00000083"/>
    </source>
</evidence>
<organism evidence="12 13">
    <name type="scientific">Dictyoglomus turgidum (strain DSM 6724 / Z-1310)</name>
    <dbReference type="NCBI Taxonomy" id="515635"/>
    <lineage>
        <taxon>Bacteria</taxon>
        <taxon>Pseudomonadati</taxon>
        <taxon>Dictyoglomota</taxon>
        <taxon>Dictyoglomia</taxon>
        <taxon>Dictyoglomales</taxon>
        <taxon>Dictyoglomaceae</taxon>
        <taxon>Dictyoglomus</taxon>
    </lineage>
</organism>